<evidence type="ECO:0000313" key="1">
    <source>
        <dbReference type="EMBL" id="GFN89534.1"/>
    </source>
</evidence>
<keyword evidence="2" id="KW-1185">Reference proteome</keyword>
<protein>
    <submittedName>
        <fullName evidence="1">Uncharacterized protein</fullName>
    </submittedName>
</protein>
<dbReference type="Proteomes" id="UP000735302">
    <property type="component" value="Unassembled WGS sequence"/>
</dbReference>
<reference evidence="1 2" key="1">
    <citation type="journal article" date="2021" name="Elife">
        <title>Chloroplast acquisition without the gene transfer in kleptoplastic sea slugs, Plakobranchus ocellatus.</title>
        <authorList>
            <person name="Maeda T."/>
            <person name="Takahashi S."/>
            <person name="Yoshida T."/>
            <person name="Shimamura S."/>
            <person name="Takaki Y."/>
            <person name="Nagai Y."/>
            <person name="Toyoda A."/>
            <person name="Suzuki Y."/>
            <person name="Arimoto A."/>
            <person name="Ishii H."/>
            <person name="Satoh N."/>
            <person name="Nishiyama T."/>
            <person name="Hasebe M."/>
            <person name="Maruyama T."/>
            <person name="Minagawa J."/>
            <person name="Obokata J."/>
            <person name="Shigenobu S."/>
        </authorList>
    </citation>
    <scope>NUCLEOTIDE SEQUENCE [LARGE SCALE GENOMIC DNA]</scope>
</reference>
<dbReference type="AlphaFoldDB" id="A0AAV3Z2Y8"/>
<dbReference type="EMBL" id="BLXT01001936">
    <property type="protein sequence ID" value="GFN89534.1"/>
    <property type="molecule type" value="Genomic_DNA"/>
</dbReference>
<organism evidence="1 2">
    <name type="scientific">Plakobranchus ocellatus</name>
    <dbReference type="NCBI Taxonomy" id="259542"/>
    <lineage>
        <taxon>Eukaryota</taxon>
        <taxon>Metazoa</taxon>
        <taxon>Spiralia</taxon>
        <taxon>Lophotrochozoa</taxon>
        <taxon>Mollusca</taxon>
        <taxon>Gastropoda</taxon>
        <taxon>Heterobranchia</taxon>
        <taxon>Euthyneura</taxon>
        <taxon>Panpulmonata</taxon>
        <taxon>Sacoglossa</taxon>
        <taxon>Placobranchoidea</taxon>
        <taxon>Plakobranchidae</taxon>
        <taxon>Plakobranchus</taxon>
    </lineage>
</organism>
<evidence type="ECO:0000313" key="2">
    <source>
        <dbReference type="Proteomes" id="UP000735302"/>
    </source>
</evidence>
<gene>
    <name evidence="1" type="ORF">PoB_001604000</name>
</gene>
<proteinExistence type="predicted"/>
<sequence>MINLEFLKSSETDDFNNIFSKFWLNNVMEGYNPRGRDLRAILEWTWKQPMTESCSDVSLTHRWNRKTSCTRHRHHVTKGIMGHLPFSMVETVCQLIKGDVGRYSLL</sequence>
<name>A0AAV3Z2Y8_9GAST</name>
<comment type="caution">
    <text evidence="1">The sequence shown here is derived from an EMBL/GenBank/DDBJ whole genome shotgun (WGS) entry which is preliminary data.</text>
</comment>
<accession>A0AAV3Z2Y8</accession>